<gene>
    <name evidence="22" type="ORF">FPHYL_12488</name>
</gene>
<dbReference type="InterPro" id="IPR003137">
    <property type="entry name" value="PA_domain"/>
</dbReference>
<feature type="domain" description="Cation-transporting P-type ATPase N-terminal" evidence="21">
    <location>
        <begin position="82"/>
        <end position="158"/>
    </location>
</feature>
<dbReference type="CDD" id="cd08022">
    <property type="entry name" value="M28_PSMA_like"/>
    <property type="match status" value="1"/>
</dbReference>
<dbReference type="SUPFAM" id="SSF81660">
    <property type="entry name" value="Metal cation-transporting ATPase, ATP-binding domain N"/>
    <property type="match status" value="1"/>
</dbReference>
<dbReference type="CDD" id="cd02121">
    <property type="entry name" value="PA_GCPII_like"/>
    <property type="match status" value="1"/>
</dbReference>
<name>A0A8H5IKX1_9HYPO</name>
<keyword evidence="10 19" id="KW-0067">ATP-binding</keyword>
<keyword evidence="8 19" id="KW-0547">Nucleotide-binding</keyword>
<evidence type="ECO:0000256" key="10">
    <source>
        <dbReference type="ARBA" id="ARBA00022840"/>
    </source>
</evidence>
<feature type="transmembrane region" description="Helical" evidence="19">
    <location>
        <begin position="383"/>
        <end position="413"/>
    </location>
</feature>
<keyword evidence="9 19" id="KW-0106">Calcium</keyword>
<dbReference type="SUPFAM" id="SSF47672">
    <property type="entry name" value="Transferrin receptor-like dimerisation domain"/>
    <property type="match status" value="1"/>
</dbReference>
<evidence type="ECO:0000256" key="11">
    <source>
        <dbReference type="ARBA" id="ARBA00022842"/>
    </source>
</evidence>
<dbReference type="GO" id="GO:0005886">
    <property type="term" value="C:plasma membrane"/>
    <property type="evidence" value="ECO:0007669"/>
    <property type="project" value="TreeGrafter"/>
</dbReference>
<evidence type="ECO:0000256" key="19">
    <source>
        <dbReference type="RuleBase" id="RU361146"/>
    </source>
</evidence>
<dbReference type="FunFam" id="1.20.1110.10:FF:000039">
    <property type="entry name" value="Calcium-transporting ATPase"/>
    <property type="match status" value="1"/>
</dbReference>
<evidence type="ECO:0000256" key="3">
    <source>
        <dbReference type="ARBA" id="ARBA00022448"/>
    </source>
</evidence>
<evidence type="ECO:0000313" key="22">
    <source>
        <dbReference type="EMBL" id="KAF5538631.1"/>
    </source>
</evidence>
<dbReference type="SUPFAM" id="SSF81665">
    <property type="entry name" value="Calcium ATPase, transmembrane domain M"/>
    <property type="match status" value="1"/>
</dbReference>
<feature type="transmembrane region" description="Helical" evidence="19">
    <location>
        <begin position="941"/>
        <end position="965"/>
    </location>
</feature>
<dbReference type="Pfam" id="PF00689">
    <property type="entry name" value="Cation_ATPase_C"/>
    <property type="match status" value="1"/>
</dbReference>
<dbReference type="GO" id="GO:0006874">
    <property type="term" value="P:intracellular calcium ion homeostasis"/>
    <property type="evidence" value="ECO:0007669"/>
    <property type="project" value="TreeGrafter"/>
</dbReference>
<evidence type="ECO:0000256" key="5">
    <source>
        <dbReference type="ARBA" id="ARBA00022568"/>
    </source>
</evidence>
<dbReference type="InterPro" id="IPR036757">
    <property type="entry name" value="TFR-like_dimer_dom_sf"/>
</dbReference>
<keyword evidence="13 19" id="KW-1133">Transmembrane helix</keyword>
<keyword evidence="12" id="KW-1278">Translocase</keyword>
<dbReference type="CDD" id="cd02081">
    <property type="entry name" value="P-type_ATPase_Ca_PMCA-like"/>
    <property type="match status" value="1"/>
</dbReference>
<dbReference type="PANTHER" id="PTHR24093:SF346">
    <property type="entry name" value="CALCIUM-TRANSPORTING ATPASE"/>
    <property type="match status" value="1"/>
</dbReference>
<dbReference type="Gene3D" id="2.70.150.10">
    <property type="entry name" value="Calcium-transporting ATPase, cytoplasmic transduction domain A"/>
    <property type="match status" value="1"/>
</dbReference>
<evidence type="ECO:0000313" key="23">
    <source>
        <dbReference type="Proteomes" id="UP000582016"/>
    </source>
</evidence>
<dbReference type="Gene3D" id="3.50.30.30">
    <property type="match status" value="1"/>
</dbReference>
<dbReference type="InterPro" id="IPR036412">
    <property type="entry name" value="HAD-like_sf"/>
</dbReference>
<dbReference type="SFLD" id="SFLDS00003">
    <property type="entry name" value="Haloacid_Dehalogenase"/>
    <property type="match status" value="1"/>
</dbReference>
<dbReference type="PANTHER" id="PTHR24093">
    <property type="entry name" value="CATION TRANSPORTING ATPASE"/>
    <property type="match status" value="1"/>
</dbReference>
<keyword evidence="5 19" id="KW-0109">Calcium transport</keyword>
<feature type="region of interest" description="Disordered" evidence="20">
    <location>
        <begin position="1"/>
        <end position="22"/>
    </location>
</feature>
<dbReference type="InterPro" id="IPR006068">
    <property type="entry name" value="ATPase_P-typ_cation-transptr_C"/>
</dbReference>
<proteinExistence type="inferred from homology"/>
<evidence type="ECO:0000256" key="20">
    <source>
        <dbReference type="SAM" id="MobiDB-lite"/>
    </source>
</evidence>
<feature type="compositionally biased region" description="Basic and acidic residues" evidence="20">
    <location>
        <begin position="1"/>
        <end position="17"/>
    </location>
</feature>
<dbReference type="GO" id="GO:0005774">
    <property type="term" value="C:vacuolar membrane"/>
    <property type="evidence" value="ECO:0007669"/>
    <property type="project" value="UniProtKB-SubCell"/>
</dbReference>
<dbReference type="SMART" id="SM00831">
    <property type="entry name" value="Cation_ATPase_N"/>
    <property type="match status" value="1"/>
</dbReference>
<dbReference type="InterPro" id="IPR044492">
    <property type="entry name" value="P_typ_ATPase_HD_dom"/>
</dbReference>
<dbReference type="FunFam" id="2.70.150.10:FF:000028">
    <property type="entry name" value="Calcium-transporting ATPase"/>
    <property type="match status" value="1"/>
</dbReference>
<evidence type="ECO:0000259" key="21">
    <source>
        <dbReference type="SMART" id="SM00831"/>
    </source>
</evidence>
<dbReference type="Proteomes" id="UP000582016">
    <property type="component" value="Unassembled WGS sequence"/>
</dbReference>
<dbReference type="EC" id="7.2.2.10" evidence="19"/>
<comment type="subcellular location">
    <subcellularLocation>
        <location evidence="19">Membrane</location>
        <topology evidence="19">Multi-pass membrane protein</topology>
    </subcellularLocation>
    <subcellularLocation>
        <location evidence="1">Vacuole membrane</location>
        <topology evidence="1">Multi-pass membrane protein</topology>
    </subcellularLocation>
</comment>
<protein>
    <recommendedName>
        <fullName evidence="19">Calcium-transporting ATPase</fullName>
        <ecNumber evidence="19">7.2.2.10</ecNumber>
    </recommendedName>
</protein>
<dbReference type="FunFam" id="3.40.630.10:FF:000101">
    <property type="entry name" value="N-acetylated alpha-linked acidic dipeptidase like 1"/>
    <property type="match status" value="1"/>
</dbReference>
<dbReference type="NCBIfam" id="TIGR01517">
    <property type="entry name" value="ATPase-IIB_Ca"/>
    <property type="match status" value="1"/>
</dbReference>
<evidence type="ECO:0000256" key="12">
    <source>
        <dbReference type="ARBA" id="ARBA00022967"/>
    </source>
</evidence>
<dbReference type="InterPro" id="IPR007365">
    <property type="entry name" value="TFR-like_dimer_dom"/>
</dbReference>
<keyword evidence="23" id="KW-1185">Reference proteome</keyword>
<keyword evidence="11" id="KW-0460">Magnesium</keyword>
<dbReference type="PROSITE" id="PS00154">
    <property type="entry name" value="ATPASE_E1_E2"/>
    <property type="match status" value="1"/>
</dbReference>
<keyword evidence="7" id="KW-0479">Metal-binding</keyword>
<feature type="transmembrane region" description="Helical" evidence="19">
    <location>
        <begin position="977"/>
        <end position="997"/>
    </location>
</feature>
<dbReference type="Gene3D" id="3.40.50.1000">
    <property type="entry name" value="HAD superfamily/HAD-like"/>
    <property type="match status" value="1"/>
</dbReference>
<reference evidence="22 23" key="1">
    <citation type="submission" date="2020-05" db="EMBL/GenBank/DDBJ databases">
        <title>Identification and distribution of gene clusters putatively required for synthesis of sphingolipid metabolism inhibitors in phylogenetically diverse species of the filamentous fungus Fusarium.</title>
        <authorList>
            <person name="Kim H.-S."/>
            <person name="Busman M."/>
            <person name="Brown D.W."/>
            <person name="Divon H."/>
            <person name="Uhlig S."/>
            <person name="Proctor R.H."/>
        </authorList>
    </citation>
    <scope>NUCLEOTIDE SEQUENCE [LARGE SCALE GENOMIC DNA]</scope>
    <source>
        <strain evidence="22 23">NRRL 13617</strain>
    </source>
</reference>
<dbReference type="Pfam" id="PF13246">
    <property type="entry name" value="Cation_ATPase"/>
    <property type="match status" value="1"/>
</dbReference>
<dbReference type="InterPro" id="IPR023298">
    <property type="entry name" value="ATPase_P-typ_TM_dom_sf"/>
</dbReference>
<dbReference type="GO" id="GO:0016887">
    <property type="term" value="F:ATP hydrolysis activity"/>
    <property type="evidence" value="ECO:0007669"/>
    <property type="project" value="InterPro"/>
</dbReference>
<dbReference type="OrthoDB" id="3352408at2759"/>
<dbReference type="Pfam" id="PF04389">
    <property type="entry name" value="Peptidase_M28"/>
    <property type="match status" value="1"/>
</dbReference>
<dbReference type="InterPro" id="IPR008250">
    <property type="entry name" value="ATPase_P-typ_transduc_dom_A_sf"/>
</dbReference>
<evidence type="ECO:0000256" key="16">
    <source>
        <dbReference type="ARBA" id="ARBA00038148"/>
    </source>
</evidence>
<evidence type="ECO:0000256" key="6">
    <source>
        <dbReference type="ARBA" id="ARBA00022692"/>
    </source>
</evidence>
<dbReference type="InterPro" id="IPR007484">
    <property type="entry name" value="Peptidase_M28"/>
</dbReference>
<keyword evidence="14 19" id="KW-0406">Ion transport</keyword>
<feature type="transmembrane region" description="Helical" evidence="19">
    <location>
        <begin position="870"/>
        <end position="888"/>
    </location>
</feature>
<comment type="function">
    <text evidence="19">Catalyzes the hydrolysis of ATP coupled with the transport of calcium.</text>
</comment>
<dbReference type="InterPro" id="IPR004014">
    <property type="entry name" value="ATPase_P-typ_cation-transptr_N"/>
</dbReference>
<evidence type="ECO:0000256" key="4">
    <source>
        <dbReference type="ARBA" id="ARBA00022554"/>
    </source>
</evidence>
<dbReference type="SFLD" id="SFLDF00027">
    <property type="entry name" value="p-type_atpase"/>
    <property type="match status" value="1"/>
</dbReference>
<dbReference type="SUPFAM" id="SSF53187">
    <property type="entry name" value="Zn-dependent exopeptidases"/>
    <property type="match status" value="1"/>
</dbReference>
<evidence type="ECO:0000256" key="2">
    <source>
        <dbReference type="ARBA" id="ARBA00005634"/>
    </source>
</evidence>
<dbReference type="SFLD" id="SFLDG00002">
    <property type="entry name" value="C1.7:_P-type_atpase_like"/>
    <property type="match status" value="1"/>
</dbReference>
<dbReference type="SUPFAM" id="SSF52025">
    <property type="entry name" value="PA domain"/>
    <property type="match status" value="1"/>
</dbReference>
<dbReference type="Pfam" id="PF00122">
    <property type="entry name" value="E1-E2_ATPase"/>
    <property type="match status" value="1"/>
</dbReference>
<dbReference type="GO" id="GO:0005524">
    <property type="term" value="F:ATP binding"/>
    <property type="evidence" value="ECO:0007669"/>
    <property type="project" value="UniProtKB-KW"/>
</dbReference>
<organism evidence="22 23">
    <name type="scientific">Fusarium phyllophilum</name>
    <dbReference type="NCBI Taxonomy" id="47803"/>
    <lineage>
        <taxon>Eukaryota</taxon>
        <taxon>Fungi</taxon>
        <taxon>Dikarya</taxon>
        <taxon>Ascomycota</taxon>
        <taxon>Pezizomycotina</taxon>
        <taxon>Sordariomycetes</taxon>
        <taxon>Hypocreomycetidae</taxon>
        <taxon>Hypocreales</taxon>
        <taxon>Nectriaceae</taxon>
        <taxon>Fusarium</taxon>
        <taxon>Fusarium fujikuroi species complex</taxon>
    </lineage>
</organism>
<feature type="transmembrane region" description="Helical" evidence="19">
    <location>
        <begin position="133"/>
        <end position="156"/>
    </location>
</feature>
<dbReference type="Pfam" id="PF02225">
    <property type="entry name" value="PA"/>
    <property type="match status" value="1"/>
</dbReference>
<evidence type="ECO:0000256" key="15">
    <source>
        <dbReference type="ARBA" id="ARBA00023136"/>
    </source>
</evidence>
<dbReference type="NCBIfam" id="TIGR01494">
    <property type="entry name" value="ATPase_P-type"/>
    <property type="match status" value="2"/>
</dbReference>
<dbReference type="InterPro" id="IPR006408">
    <property type="entry name" value="P-type_ATPase_IIB"/>
</dbReference>
<comment type="caution">
    <text evidence="19">Lacks conserved residue(s) required for the propagation of feature annotation.</text>
</comment>
<dbReference type="GO" id="GO:0005388">
    <property type="term" value="F:P-type calcium transporter activity"/>
    <property type="evidence" value="ECO:0007669"/>
    <property type="project" value="UniProtKB-EC"/>
</dbReference>
<feature type="transmembrane region" description="Helical" evidence="19">
    <location>
        <begin position="903"/>
        <end position="920"/>
    </location>
</feature>
<comment type="similarity">
    <text evidence="2">Belongs to the peptidase M28 family. M28B subfamily.</text>
</comment>
<evidence type="ECO:0000256" key="14">
    <source>
        <dbReference type="ARBA" id="ARBA00023065"/>
    </source>
</evidence>
<dbReference type="Gene3D" id="1.20.1110.10">
    <property type="entry name" value="Calcium-transporting ATPase, transmembrane domain"/>
    <property type="match status" value="1"/>
</dbReference>
<dbReference type="InterPro" id="IPR046450">
    <property type="entry name" value="PA_dom_sf"/>
</dbReference>
<dbReference type="InterPro" id="IPR023299">
    <property type="entry name" value="ATPase_P-typ_cyto_dom_N"/>
</dbReference>
<accession>A0A8H5IKX1</accession>
<sequence length="1767" mass="192465">MSGHLDPKTLLDPRQRSISEVGTISSAGDTTVVPSINTAEIPQYLDAGNEKRFPHDPNNPFNHSPEVLNQLLDPKSLDVLKGLGGLPGLARSLNVDLKAGLSVDELNNQNCPRIKVFGRNQLPAKKPKSIWRLAWITFQEAVLIMLTVAGTISLALGLYETFGVKHQPGDPTPVDWVEGVAILGAVLIVVVVASHNDWQKEKAFVKLNTKKDDREVKVIRSGKSMLVNVADVVVGDVMNLEPGDLIPADGIFIDGHNVKCDESTVTGESDALKKTPGAKCFVDDPMRTKEPDPFIISGSRVLEGMGTFVVTSVGVNSSFGKIMMSVRTDIESTPLQKKLEGLAVAIAKLGGGASLLMFFILLFRFCASLPGDDRPAEEKASTFVDLLVVAIAIIAVAVPEGLPLAVTLALAFATTRLLKENNLVRVLRACETMGNATCICSDKTGTLTTNKMTVTAGRFGSSSFTSDIPTWATTLSPETRKLITQSVAINSTAFEGTNEGDAAFIGSKTETALLQLAKDHLGMQSLSEARANEQIVLIEPFNSVKKYMLAVIKVQAGYRVLIKGASEIMASFCSTEVNPSTGAVEALDRKAADDAIMAFARKSLRTIGLVYKDFEEMPDLENLGDLTLLGIVGIQDPVREGVPQAVQNARRAGVVTRMVTGDNLVTARAIATECGIFTDGIVMEGPEFRKLSEEELDKVIPRLQVLARSSPDDKRVLVTRLKVLGETVAVTGDGTNDAPALKAADIGFSMGISGTEVAKEASEIILMDDNFASIITALKWGRAVNDAVQKFLQFQITVNITAVLLSFVTSMYDDKMEPILKAVQLLWINLIMDTMAALALATDPPTDSILDRPPQPKSAPLITMNMWKMIIGQSIFQVVVVLVLYFAGDSILGYNTSIAAEKLQLDTIIFNMFVWMQIFNELNCRRLDNKFNVFVGIHRNLFFILINAIMIGLQIGIIFIGGRVFDIDTDGLNGVQWAISILIAAFSLPWGVLVRIFPDEWFAKVFSVMCSEEVRYDRWDTVKMARNLATCLVAAACAYACLPDKDELYALRARRSSRTSQSRHLKRDVIEFPPVLTEVETLLVNSFDNNSISDWSLYYTSGYRLAGHNRSQAEWTQKKWIDAGWESWIDEYWITYTEPIESTLSLKRPDGSVHEVQRLEDKLDVDEQTRNPNEQVAYHALSGSGRVNAEYVYVGRGSREDYQKLKNLGVELKGKIALAQYGGANRGVKIKNAEAHGMIGTILYTDPLEDGEITEANGYLPYPDGPARHPSSIQRGSTRWGSLSFGDPSTIGYASHKDSPRADITPYGPSIPSIPISPRDGLQLLHALDNHGLSAETVNRTNYKGAFSNVTYHSGPAPGATLNLVNIMDTRLEPAWDVIASINGTNEDEYVIIGNHRDGWTAGGAADAVSGGALLIEMAKAFGKLIENGWKPRRTIILASWDAEEFGLMGSTEWVEDHLPELIEKTVAYINLDTAVSGPRAEIVGSGEIQTIAIETMKKIIFPEGYGAGPTLYDAWFNATEGVLPAMGSGSDYAAFYHNGITSLDIAGGPGPKDAVYAYHTLYDTHRWMTEYADPGFHLHTAMGQFVTLLTYHIADDPLIPFDLTHAGTALRDIFEDLEEKLTDRFPSYDLDLTSLSSAVSSFEEAGKRISTIAQQALALNDTVLLGAVNAAYKAFSRGFASEGLLPGRFSFYNVVSAPGLDSGYGADVFPAVQDSLDQGNLTQAEEWVERSAKAVLRAAEILKVGKLSDNATSPAFDKRQHVSLGT</sequence>
<evidence type="ECO:0000256" key="1">
    <source>
        <dbReference type="ARBA" id="ARBA00004128"/>
    </source>
</evidence>
<comment type="similarity">
    <text evidence="16 19">Belongs to the cation transport ATPase (P-type) (TC 3.A.3) family.</text>
</comment>
<dbReference type="InterPro" id="IPR018303">
    <property type="entry name" value="ATPase_P-typ_P_site"/>
</dbReference>
<keyword evidence="4" id="KW-0926">Vacuole</keyword>
<dbReference type="EMBL" id="JAAOAQ010000640">
    <property type="protein sequence ID" value="KAF5538631.1"/>
    <property type="molecule type" value="Genomic_DNA"/>
</dbReference>
<dbReference type="SUPFAM" id="SSF81653">
    <property type="entry name" value="Calcium ATPase, transduction domain A"/>
    <property type="match status" value="1"/>
</dbReference>
<keyword evidence="6 19" id="KW-0812">Transmembrane</keyword>
<dbReference type="Gene3D" id="1.20.930.40">
    <property type="entry name" value="Transferrin receptor-like, dimerisation domain"/>
    <property type="match status" value="1"/>
</dbReference>
<evidence type="ECO:0000256" key="9">
    <source>
        <dbReference type="ARBA" id="ARBA00022837"/>
    </source>
</evidence>
<dbReference type="InterPro" id="IPR023214">
    <property type="entry name" value="HAD_sf"/>
</dbReference>
<keyword evidence="3 19" id="KW-0813">Transport</keyword>
<evidence type="ECO:0000256" key="7">
    <source>
        <dbReference type="ARBA" id="ARBA00022723"/>
    </source>
</evidence>
<dbReference type="GO" id="GO:0046872">
    <property type="term" value="F:metal ion binding"/>
    <property type="evidence" value="ECO:0007669"/>
    <property type="project" value="UniProtKB-KW"/>
</dbReference>
<dbReference type="Pfam" id="PF04253">
    <property type="entry name" value="TFR_dimer"/>
    <property type="match status" value="1"/>
</dbReference>
<dbReference type="FunFam" id="3.40.50.1000:FF:000018">
    <property type="entry name" value="Calcium-transporting ATPase"/>
    <property type="match status" value="1"/>
</dbReference>
<dbReference type="SUPFAM" id="SSF56784">
    <property type="entry name" value="HAD-like"/>
    <property type="match status" value="1"/>
</dbReference>
<dbReference type="InterPro" id="IPR001757">
    <property type="entry name" value="P_typ_ATPase"/>
</dbReference>
<dbReference type="Gene3D" id="3.40.630.10">
    <property type="entry name" value="Zn peptidases"/>
    <property type="match status" value="1"/>
</dbReference>
<dbReference type="PRINTS" id="PR00120">
    <property type="entry name" value="HATPASE"/>
</dbReference>
<comment type="catalytic activity">
    <reaction evidence="17 19">
        <text>Ca(2+)(in) + ATP + H2O = Ca(2+)(out) + ADP + phosphate + H(+)</text>
        <dbReference type="Rhea" id="RHEA:18105"/>
        <dbReference type="ChEBI" id="CHEBI:15377"/>
        <dbReference type="ChEBI" id="CHEBI:15378"/>
        <dbReference type="ChEBI" id="CHEBI:29108"/>
        <dbReference type="ChEBI" id="CHEBI:30616"/>
        <dbReference type="ChEBI" id="CHEBI:43474"/>
        <dbReference type="ChEBI" id="CHEBI:456216"/>
        <dbReference type="EC" id="7.2.2.10"/>
    </reaction>
</comment>
<dbReference type="Pfam" id="PF00690">
    <property type="entry name" value="Cation_ATPase_N"/>
    <property type="match status" value="1"/>
</dbReference>
<evidence type="ECO:0000256" key="17">
    <source>
        <dbReference type="ARBA" id="ARBA00048694"/>
    </source>
</evidence>
<evidence type="ECO:0000256" key="8">
    <source>
        <dbReference type="ARBA" id="ARBA00022741"/>
    </source>
</evidence>
<dbReference type="PRINTS" id="PR00119">
    <property type="entry name" value="CATATPASE"/>
</dbReference>
<dbReference type="Gene3D" id="3.40.1110.10">
    <property type="entry name" value="Calcium-transporting ATPase, cytoplasmic domain N"/>
    <property type="match status" value="1"/>
</dbReference>
<feature type="transmembrane region" description="Helical" evidence="19">
    <location>
        <begin position="342"/>
        <end position="363"/>
    </location>
</feature>
<keyword evidence="15 19" id="KW-0472">Membrane</keyword>
<comment type="function">
    <text evidence="18">This magnesium-dependent enzyme catalyzes the hydrolysis of ATP coupled with the transport of calcium. Transports the calcium to the vacuole and participates in the control of the cytosolic free calcium.</text>
</comment>
<dbReference type="InterPro" id="IPR059000">
    <property type="entry name" value="ATPase_P-type_domA"/>
</dbReference>
<evidence type="ECO:0000256" key="13">
    <source>
        <dbReference type="ARBA" id="ARBA00022989"/>
    </source>
</evidence>
<feature type="transmembrane region" description="Helical" evidence="19">
    <location>
        <begin position="176"/>
        <end position="194"/>
    </location>
</feature>
<comment type="caution">
    <text evidence="22">The sequence shown here is derived from an EMBL/GenBank/DDBJ whole genome shotgun (WGS) entry which is preliminary data.</text>
</comment>
<evidence type="ECO:0000256" key="18">
    <source>
        <dbReference type="ARBA" id="ARBA00059328"/>
    </source>
</evidence>